<reference evidence="2 3" key="1">
    <citation type="journal article" date="2018" name="Cell">
        <title>The Chara Genome: Secondary Complexity and Implications for Plant Terrestrialization.</title>
        <authorList>
            <person name="Nishiyama T."/>
            <person name="Sakayama H."/>
            <person name="Vries J.D."/>
            <person name="Buschmann H."/>
            <person name="Saint-Marcoux D."/>
            <person name="Ullrich K.K."/>
            <person name="Haas F.B."/>
            <person name="Vanderstraeten L."/>
            <person name="Becker D."/>
            <person name="Lang D."/>
            <person name="Vosolsobe S."/>
            <person name="Rombauts S."/>
            <person name="Wilhelmsson P.K.I."/>
            <person name="Janitza P."/>
            <person name="Kern R."/>
            <person name="Heyl A."/>
            <person name="Rumpler F."/>
            <person name="Villalobos L.I.A.C."/>
            <person name="Clay J.M."/>
            <person name="Skokan R."/>
            <person name="Toyoda A."/>
            <person name="Suzuki Y."/>
            <person name="Kagoshima H."/>
            <person name="Schijlen E."/>
            <person name="Tajeshwar N."/>
            <person name="Catarino B."/>
            <person name="Hetherington A.J."/>
            <person name="Saltykova A."/>
            <person name="Bonnot C."/>
            <person name="Breuninger H."/>
            <person name="Symeonidi A."/>
            <person name="Radhakrishnan G.V."/>
            <person name="Van Nieuwerburgh F."/>
            <person name="Deforce D."/>
            <person name="Chang C."/>
            <person name="Karol K.G."/>
            <person name="Hedrich R."/>
            <person name="Ulvskov P."/>
            <person name="Glockner G."/>
            <person name="Delwiche C.F."/>
            <person name="Petrasek J."/>
            <person name="Van de Peer Y."/>
            <person name="Friml J."/>
            <person name="Beilby M."/>
            <person name="Dolan L."/>
            <person name="Kohara Y."/>
            <person name="Sugano S."/>
            <person name="Fujiyama A."/>
            <person name="Delaux P.-M."/>
            <person name="Quint M."/>
            <person name="TheiBen G."/>
            <person name="Hagemann M."/>
            <person name="Harholt J."/>
            <person name="Dunand C."/>
            <person name="Zachgo S."/>
            <person name="Langdale J."/>
            <person name="Maumus F."/>
            <person name="Straeten D.V.D."/>
            <person name="Gould S.B."/>
            <person name="Rensing S.A."/>
        </authorList>
    </citation>
    <scope>NUCLEOTIDE SEQUENCE [LARGE SCALE GENOMIC DNA]</scope>
    <source>
        <strain evidence="2 3">S276</strain>
    </source>
</reference>
<evidence type="ECO:0000313" key="2">
    <source>
        <dbReference type="EMBL" id="GBG93196.1"/>
    </source>
</evidence>
<comment type="caution">
    <text evidence="2">The sequence shown here is derived from an EMBL/GenBank/DDBJ whole genome shotgun (WGS) entry which is preliminary data.</text>
</comment>
<dbReference type="AlphaFoldDB" id="A0A388MF49"/>
<evidence type="ECO:0000256" key="1">
    <source>
        <dbReference type="SAM" id="MobiDB-lite"/>
    </source>
</evidence>
<feature type="region of interest" description="Disordered" evidence="1">
    <location>
        <begin position="211"/>
        <end position="235"/>
    </location>
</feature>
<dbReference type="Gramene" id="GBG93196">
    <property type="protein sequence ID" value="GBG93196"/>
    <property type="gene ID" value="CBR_g60277"/>
</dbReference>
<accession>A0A388MF49</accession>
<proteinExistence type="predicted"/>
<dbReference type="Proteomes" id="UP000265515">
    <property type="component" value="Unassembled WGS sequence"/>
</dbReference>
<feature type="region of interest" description="Disordered" evidence="1">
    <location>
        <begin position="1"/>
        <end position="24"/>
    </location>
</feature>
<dbReference type="EMBL" id="BFEA01001287">
    <property type="protein sequence ID" value="GBG93196.1"/>
    <property type="molecule type" value="Genomic_DNA"/>
</dbReference>
<sequence>MARMINAKMEELDKQHQARTKEENKKIWKEIERVVGDPMCAHHGKDAVLEAGDNRKRSQEEMEGSPPILPTQGRPRVAVPMTQGTTHLSPLDAGLLLMELDNVQRSQDSQFGFIRRMMELVEKLSSQTPMCLSNPGGVEEEPLGFDRVILGKKVVVASAGNEGRAKYIEDLKKELLTKSKYQLESLWKADQIKYFNKKQASTDLVEIRARDAYGDESEEEGLDNIAADAQEENPS</sequence>
<gene>
    <name evidence="2" type="ORF">CBR_g60277</name>
</gene>
<feature type="region of interest" description="Disordered" evidence="1">
    <location>
        <begin position="51"/>
        <end position="75"/>
    </location>
</feature>
<keyword evidence="3" id="KW-1185">Reference proteome</keyword>
<feature type="compositionally biased region" description="Basic and acidic residues" evidence="1">
    <location>
        <begin position="51"/>
        <end position="60"/>
    </location>
</feature>
<feature type="compositionally biased region" description="Basic and acidic residues" evidence="1">
    <location>
        <begin position="8"/>
        <end position="24"/>
    </location>
</feature>
<name>A0A388MF49_CHABU</name>
<organism evidence="2 3">
    <name type="scientific">Chara braunii</name>
    <name type="common">Braun's stonewort</name>
    <dbReference type="NCBI Taxonomy" id="69332"/>
    <lineage>
        <taxon>Eukaryota</taxon>
        <taxon>Viridiplantae</taxon>
        <taxon>Streptophyta</taxon>
        <taxon>Charophyceae</taxon>
        <taxon>Charales</taxon>
        <taxon>Characeae</taxon>
        <taxon>Chara</taxon>
    </lineage>
</organism>
<evidence type="ECO:0000313" key="3">
    <source>
        <dbReference type="Proteomes" id="UP000265515"/>
    </source>
</evidence>
<protein>
    <submittedName>
        <fullName evidence="2">Uncharacterized protein</fullName>
    </submittedName>
</protein>